<dbReference type="PANTHER" id="PTHR33840">
    <property type="match status" value="1"/>
</dbReference>
<dbReference type="InterPro" id="IPR029058">
    <property type="entry name" value="AB_hydrolase_fold"/>
</dbReference>
<sequence length="418" mass="46568">MVTLRLPPARAGPYRKISDRSSRPAARYLSTKTTGRTLVLCFDGTASAFDSDNTNVVHFFKLLRRDTDEQLCYYQPGIGTYMKPGAVSQLLRWGAKVLDVATAWYLYEHVHGGYKFLMENYQAGDRICLFGFSRGAYTARALAGMLHKIGLLCKGNDEQVPFAYELYENADMESKQIAQGFKDTFCTPVSVDFVGVWDTVASVGLIRHKTLPFATSNDNIRVFRHALALDERRVSFRPDKCRVCSQVEESKSAAKPAGGTPNTNALEVWFAGCHGDVGGGALPDTERHSLANISLQWMVGEVIVAQCGVLFDTGRLNEIGVKITLVGNDIAVEDRDVCADMHDALEAPSALFWKLLERVWLPHKHTNAWTPTFDRPHHGRGRTIQSANPNFHSSVKRRMELLGYTPSATWEGSPRYVD</sequence>
<comment type="caution">
    <text evidence="2">The sequence shown here is derived from an EMBL/GenBank/DDBJ whole genome shotgun (WGS) entry which is preliminary data.</text>
</comment>
<evidence type="ECO:0000313" key="2">
    <source>
        <dbReference type="EMBL" id="GJE99312.1"/>
    </source>
</evidence>
<gene>
    <name evidence="2" type="ORF">PsYK624_155660</name>
</gene>
<reference evidence="2 3" key="1">
    <citation type="submission" date="2021-08" db="EMBL/GenBank/DDBJ databases">
        <title>Draft Genome Sequence of Phanerochaete sordida strain YK-624.</title>
        <authorList>
            <person name="Mori T."/>
            <person name="Dohra H."/>
            <person name="Suzuki T."/>
            <person name="Kawagishi H."/>
            <person name="Hirai H."/>
        </authorList>
    </citation>
    <scope>NUCLEOTIDE SEQUENCE [LARGE SCALE GENOMIC DNA]</scope>
    <source>
        <strain evidence="2 3">YK-624</strain>
    </source>
</reference>
<dbReference type="SUPFAM" id="SSF53474">
    <property type="entry name" value="alpha/beta-Hydrolases"/>
    <property type="match status" value="1"/>
</dbReference>
<dbReference type="InterPro" id="IPR018712">
    <property type="entry name" value="Tle1-like_cat"/>
</dbReference>
<dbReference type="Proteomes" id="UP000703269">
    <property type="component" value="Unassembled WGS sequence"/>
</dbReference>
<keyword evidence="3" id="KW-1185">Reference proteome</keyword>
<evidence type="ECO:0000259" key="1">
    <source>
        <dbReference type="Pfam" id="PF09994"/>
    </source>
</evidence>
<proteinExistence type="predicted"/>
<name>A0A9P3LMF7_9APHY</name>
<feature type="domain" description="T6SS Phospholipase effector Tle1-like catalytic" evidence="1">
    <location>
        <begin position="36"/>
        <end position="300"/>
    </location>
</feature>
<dbReference type="EMBL" id="BPQB01000106">
    <property type="protein sequence ID" value="GJE99312.1"/>
    <property type="molecule type" value="Genomic_DNA"/>
</dbReference>
<accession>A0A9P3LMF7</accession>
<dbReference type="OrthoDB" id="3162439at2759"/>
<evidence type="ECO:0000313" key="3">
    <source>
        <dbReference type="Proteomes" id="UP000703269"/>
    </source>
</evidence>
<dbReference type="PANTHER" id="PTHR33840:SF2">
    <property type="entry name" value="TLE1 PHOSPHOLIPASE DOMAIN-CONTAINING PROTEIN"/>
    <property type="match status" value="1"/>
</dbReference>
<dbReference type="Pfam" id="PF09994">
    <property type="entry name" value="T6SS_Tle1-like_cat"/>
    <property type="match status" value="1"/>
</dbReference>
<dbReference type="AlphaFoldDB" id="A0A9P3LMF7"/>
<protein>
    <submittedName>
        <fullName evidence="2">DUF2235 domain-containing protein</fullName>
    </submittedName>
</protein>
<organism evidence="2 3">
    <name type="scientific">Phanerochaete sordida</name>
    <dbReference type="NCBI Taxonomy" id="48140"/>
    <lineage>
        <taxon>Eukaryota</taxon>
        <taxon>Fungi</taxon>
        <taxon>Dikarya</taxon>
        <taxon>Basidiomycota</taxon>
        <taxon>Agaricomycotina</taxon>
        <taxon>Agaricomycetes</taxon>
        <taxon>Polyporales</taxon>
        <taxon>Phanerochaetaceae</taxon>
        <taxon>Phanerochaete</taxon>
    </lineage>
</organism>